<feature type="region of interest" description="Disordered" evidence="7">
    <location>
        <begin position="204"/>
        <end position="280"/>
    </location>
</feature>
<dbReference type="SUPFAM" id="SSF88723">
    <property type="entry name" value="PIN domain-like"/>
    <property type="match status" value="1"/>
</dbReference>
<evidence type="ECO:0000256" key="5">
    <source>
        <dbReference type="ARBA" id="ARBA00037300"/>
    </source>
</evidence>
<dbReference type="InterPro" id="IPR006984">
    <property type="entry name" value="Fcf1/UTP23"/>
</dbReference>
<dbReference type="GeneID" id="20527713"/>
<evidence type="ECO:0000256" key="1">
    <source>
        <dbReference type="ARBA" id="ARBA00004604"/>
    </source>
</evidence>
<dbReference type="CDD" id="cd08553">
    <property type="entry name" value="PIN_Fcf1-like"/>
    <property type="match status" value="1"/>
</dbReference>
<feature type="compositionally biased region" description="Low complexity" evidence="7">
    <location>
        <begin position="231"/>
        <end position="256"/>
    </location>
</feature>
<dbReference type="STRING" id="691883.A0A058Z957"/>
<keyword evidence="4" id="KW-0539">Nucleus</keyword>
<dbReference type="GO" id="GO:0006364">
    <property type="term" value="P:rRNA processing"/>
    <property type="evidence" value="ECO:0007669"/>
    <property type="project" value="UniProtKB-KW"/>
</dbReference>
<organism evidence="9">
    <name type="scientific">Fonticula alba</name>
    <name type="common">Slime mold</name>
    <dbReference type="NCBI Taxonomy" id="691883"/>
    <lineage>
        <taxon>Eukaryota</taxon>
        <taxon>Rotosphaerida</taxon>
        <taxon>Fonticulaceae</taxon>
        <taxon>Fonticula</taxon>
    </lineage>
</organism>
<dbReference type="Gene3D" id="3.40.50.1010">
    <property type="entry name" value="5'-nuclease"/>
    <property type="match status" value="1"/>
</dbReference>
<dbReference type="OrthoDB" id="25675at2759"/>
<dbReference type="PANTHER" id="PTHR12416">
    <property type="entry name" value="RRNA-PROCESSING PROTEIN UTP23 HOMOLOG"/>
    <property type="match status" value="1"/>
</dbReference>
<evidence type="ECO:0000256" key="6">
    <source>
        <dbReference type="ARBA" id="ARBA00038503"/>
    </source>
</evidence>
<proteinExistence type="inferred from homology"/>
<comment type="function">
    <text evidence="5">Involved in rRNA-processing and ribosome biogenesis.</text>
</comment>
<evidence type="ECO:0000256" key="4">
    <source>
        <dbReference type="ARBA" id="ARBA00023242"/>
    </source>
</evidence>
<dbReference type="Pfam" id="PF24779">
    <property type="entry name" value="UTP23_sensor"/>
    <property type="match status" value="1"/>
</dbReference>
<dbReference type="GO" id="GO:0032040">
    <property type="term" value="C:small-subunit processome"/>
    <property type="evidence" value="ECO:0007669"/>
    <property type="project" value="InterPro"/>
</dbReference>
<evidence type="ECO:0000256" key="7">
    <source>
        <dbReference type="SAM" id="MobiDB-lite"/>
    </source>
</evidence>
<accession>A0A058Z957</accession>
<comment type="similarity">
    <text evidence="6">Belongs to the UTP23/FCF1 family. UTP23 subfamily.</text>
</comment>
<keyword evidence="2" id="KW-0690">Ribosome biogenesis</keyword>
<dbReference type="EMBL" id="KB932204">
    <property type="protein sequence ID" value="KCV70631.1"/>
    <property type="molecule type" value="Genomic_DNA"/>
</dbReference>
<sequence>MKVHRVKSSQKHINFFRHNYGFRSPIQVLVDAELCRIALRGKIDLRDQLPQHMGLPVKLLTTACVLAELRKLAAESDAHLAKLGASATDRDRKDATAASGAIFVARRFDQRRCDHSEGNEVDGSICIASIIGDVNQHRYMVACQNSRLRSELRMVPGVPLVYIRRGKMLIEPPSEASMLLAKQSSEQRLLPSEREKALLNRAADNAEKIASRKRKKSEPNPLSVKRPKVESTTTTTKTTGPAPAKSPASSQATTSADDSNAKKPKRRKRSRGGKADSGDQ</sequence>
<dbReference type="RefSeq" id="XP_009495147.1">
    <property type="nucleotide sequence ID" value="XM_009496872.1"/>
</dbReference>
<evidence type="ECO:0000256" key="2">
    <source>
        <dbReference type="ARBA" id="ARBA00022517"/>
    </source>
</evidence>
<dbReference type="InterPro" id="IPR057776">
    <property type="entry name" value="UTP23_sensor"/>
</dbReference>
<protein>
    <recommendedName>
        <fullName evidence="8">UTP23 sensor motif region domain-containing protein</fullName>
    </recommendedName>
</protein>
<evidence type="ECO:0000313" key="10">
    <source>
        <dbReference type="Proteomes" id="UP000030693"/>
    </source>
</evidence>
<gene>
    <name evidence="9" type="ORF">H696_02988</name>
</gene>
<keyword evidence="10" id="KW-1185">Reference proteome</keyword>
<dbReference type="AlphaFoldDB" id="A0A058Z957"/>
<keyword evidence="3" id="KW-0698">rRNA processing</keyword>
<feature type="compositionally biased region" description="Basic residues" evidence="7">
    <location>
        <begin position="262"/>
        <end position="272"/>
    </location>
</feature>
<dbReference type="InterPro" id="IPR029060">
    <property type="entry name" value="PIN-like_dom_sf"/>
</dbReference>
<dbReference type="OMA" id="KRVMRFY"/>
<dbReference type="eggNOG" id="KOG3164">
    <property type="taxonomic scope" value="Eukaryota"/>
</dbReference>
<comment type="subcellular location">
    <subcellularLocation>
        <location evidence="1">Nucleus</location>
        <location evidence="1">Nucleolus</location>
    </subcellularLocation>
</comment>
<evidence type="ECO:0000256" key="3">
    <source>
        <dbReference type="ARBA" id="ARBA00022552"/>
    </source>
</evidence>
<evidence type="ECO:0000259" key="8">
    <source>
        <dbReference type="Pfam" id="PF24779"/>
    </source>
</evidence>
<dbReference type="FunFam" id="3.40.50.1010:FF:000006">
    <property type="entry name" value="rRNA-processing protein UTP23 homolog"/>
    <property type="match status" value="1"/>
</dbReference>
<feature type="domain" description="UTP23 sensor motif region" evidence="8">
    <location>
        <begin position="212"/>
        <end position="228"/>
    </location>
</feature>
<evidence type="ECO:0000313" key="9">
    <source>
        <dbReference type="EMBL" id="KCV70631.1"/>
    </source>
</evidence>
<dbReference type="Pfam" id="PF04900">
    <property type="entry name" value="Fcf1"/>
    <property type="match status" value="1"/>
</dbReference>
<name>A0A058Z957_FONAL</name>
<reference evidence="9" key="1">
    <citation type="submission" date="2013-04" db="EMBL/GenBank/DDBJ databases">
        <title>The Genome Sequence of Fonticula alba ATCC 38817.</title>
        <authorList>
            <consortium name="The Broad Institute Genomics Platform"/>
            <person name="Russ C."/>
            <person name="Cuomo C."/>
            <person name="Burger G."/>
            <person name="Gray M.W."/>
            <person name="Holland P.W.H."/>
            <person name="King N."/>
            <person name="Lang F.B.F."/>
            <person name="Roger A.J."/>
            <person name="Ruiz-Trillo I."/>
            <person name="Brown M."/>
            <person name="Walker B."/>
            <person name="Young S."/>
            <person name="Zeng Q."/>
            <person name="Gargeya S."/>
            <person name="Fitzgerald M."/>
            <person name="Haas B."/>
            <person name="Abouelleil A."/>
            <person name="Allen A.W."/>
            <person name="Alvarado L."/>
            <person name="Arachchi H.M."/>
            <person name="Berlin A.M."/>
            <person name="Chapman S.B."/>
            <person name="Gainer-Dewar J."/>
            <person name="Goldberg J."/>
            <person name="Griggs A."/>
            <person name="Gujja S."/>
            <person name="Hansen M."/>
            <person name="Howarth C."/>
            <person name="Imamovic A."/>
            <person name="Ireland A."/>
            <person name="Larimer J."/>
            <person name="McCowan C."/>
            <person name="Murphy C."/>
            <person name="Pearson M."/>
            <person name="Poon T.W."/>
            <person name="Priest M."/>
            <person name="Roberts A."/>
            <person name="Saif S."/>
            <person name="Shea T."/>
            <person name="Sisk P."/>
            <person name="Sykes S."/>
            <person name="Wortman J."/>
            <person name="Nusbaum C."/>
            <person name="Birren B."/>
        </authorList>
    </citation>
    <scope>NUCLEOTIDE SEQUENCE [LARGE SCALE GENOMIC DNA]</scope>
    <source>
        <strain evidence="9">ATCC 38817</strain>
    </source>
</reference>
<dbReference type="Proteomes" id="UP000030693">
    <property type="component" value="Unassembled WGS sequence"/>
</dbReference>